<evidence type="ECO:0000313" key="1">
    <source>
        <dbReference type="EMBL" id="MUG73882.1"/>
    </source>
</evidence>
<gene>
    <name evidence="1" type="ORF">GNP93_25075</name>
</gene>
<evidence type="ECO:0000313" key="2">
    <source>
        <dbReference type="Proteomes" id="UP000450917"/>
    </source>
</evidence>
<evidence type="ECO:0008006" key="3">
    <source>
        <dbReference type="Google" id="ProtNLM"/>
    </source>
</evidence>
<protein>
    <recommendedName>
        <fullName evidence="3">SGNH/GDSL hydrolase family protein</fullName>
    </recommendedName>
</protein>
<name>A0A7X3CUV2_9BACL</name>
<accession>A0A7X3CUV2</accession>
<comment type="caution">
    <text evidence="1">The sequence shown here is derived from an EMBL/GenBank/DDBJ whole genome shotgun (WGS) entry which is preliminary data.</text>
</comment>
<reference evidence="1 2" key="1">
    <citation type="submission" date="2019-11" db="EMBL/GenBank/DDBJ databases">
        <title>Draft genome sequences of five Paenibacillus species of dairy origin.</title>
        <authorList>
            <person name="Olajide A.M."/>
            <person name="Chen S."/>
            <person name="Lapointe G."/>
        </authorList>
    </citation>
    <scope>NUCLEOTIDE SEQUENCE [LARGE SCALE GENOMIC DNA]</scope>
    <source>
        <strain evidence="1 2">2CS3</strain>
    </source>
</reference>
<sequence length="308" mass="36065">MSKTFALLRKNSFVLLLLAAFVLSDLLISYWDPMVTSRRFYKNDFTKSLYHHGWQNHGPVFYGNSAVTGAYIEQDSRSKLIEMGLSYGKLTDLKAILEQGRFHVEDQLVIGIDVHTMLDILETDPTYPWFKPWYQPYVYAYRDYFRDSGTEAVRQLYKGITRLDAAELTRYEPRWIDKELYFGRIEADKLKAKEADYDRRFGWVSQHEYKDNLAALDWIIRYAQSQSLPLRVVWMPWNRDYALPRYMPGLQQDVNARLQAAGVPTLDLLTAYDPKYMHDLVHLSRQEGAPVFTKEVDAWLDSLAKSSK</sequence>
<dbReference type="EMBL" id="WNZX01000035">
    <property type="protein sequence ID" value="MUG73882.1"/>
    <property type="molecule type" value="Genomic_DNA"/>
</dbReference>
<keyword evidence="2" id="KW-1185">Reference proteome</keyword>
<proteinExistence type="predicted"/>
<dbReference type="AlphaFoldDB" id="A0A7X3CUV2"/>
<dbReference type="Proteomes" id="UP000450917">
    <property type="component" value="Unassembled WGS sequence"/>
</dbReference>
<organism evidence="1 2">
    <name type="scientific">Paenibacillus validus</name>
    <dbReference type="NCBI Taxonomy" id="44253"/>
    <lineage>
        <taxon>Bacteria</taxon>
        <taxon>Bacillati</taxon>
        <taxon>Bacillota</taxon>
        <taxon>Bacilli</taxon>
        <taxon>Bacillales</taxon>
        <taxon>Paenibacillaceae</taxon>
        <taxon>Paenibacillus</taxon>
    </lineage>
</organism>